<keyword evidence="7" id="KW-1185">Reference proteome</keyword>
<evidence type="ECO:0000256" key="4">
    <source>
        <dbReference type="SAM" id="Coils"/>
    </source>
</evidence>
<keyword evidence="3" id="KW-0067">ATP-binding</keyword>
<dbReference type="CDD" id="cd03221">
    <property type="entry name" value="ABCF_EF-3"/>
    <property type="match status" value="1"/>
</dbReference>
<dbReference type="InterPro" id="IPR003439">
    <property type="entry name" value="ABC_transporter-like_ATP-bd"/>
</dbReference>
<keyword evidence="4" id="KW-0175">Coiled coil</keyword>
<dbReference type="SUPFAM" id="SSF52540">
    <property type="entry name" value="P-loop containing nucleoside triphosphate hydrolases"/>
    <property type="match status" value="2"/>
</dbReference>
<evidence type="ECO:0000313" key="6">
    <source>
        <dbReference type="EMBL" id="GAX13929.1"/>
    </source>
</evidence>
<organism evidence="6 7">
    <name type="scientific">Fistulifera solaris</name>
    <name type="common">Oleaginous diatom</name>
    <dbReference type="NCBI Taxonomy" id="1519565"/>
    <lineage>
        <taxon>Eukaryota</taxon>
        <taxon>Sar</taxon>
        <taxon>Stramenopiles</taxon>
        <taxon>Ochrophyta</taxon>
        <taxon>Bacillariophyta</taxon>
        <taxon>Bacillariophyceae</taxon>
        <taxon>Bacillariophycidae</taxon>
        <taxon>Naviculales</taxon>
        <taxon>Naviculaceae</taxon>
        <taxon>Fistulifera</taxon>
    </lineage>
</organism>
<dbReference type="OrthoDB" id="2110130at2759"/>
<dbReference type="PANTHER" id="PTHR19211">
    <property type="entry name" value="ATP-BINDING TRANSPORT PROTEIN-RELATED"/>
    <property type="match status" value="1"/>
</dbReference>
<dbReference type="SMART" id="SM00382">
    <property type="entry name" value="AAA"/>
    <property type="match status" value="2"/>
</dbReference>
<feature type="domain" description="ABC transporter" evidence="5">
    <location>
        <begin position="476"/>
        <end position="690"/>
    </location>
</feature>
<name>A0A1Z5JIV4_FISSO</name>
<protein>
    <recommendedName>
        <fullName evidence="5">ABC transporter domain-containing protein</fullName>
    </recommendedName>
</protein>
<gene>
    <name evidence="6" type="ORF">FisN_5Lh166</name>
</gene>
<dbReference type="GO" id="GO:0005524">
    <property type="term" value="F:ATP binding"/>
    <property type="evidence" value="ECO:0007669"/>
    <property type="project" value="UniProtKB-KW"/>
</dbReference>
<dbReference type="PANTHER" id="PTHR19211:SF117">
    <property type="entry name" value="ATP-BINDING CASSETTE SUB-FAMILY F MEMBER 3"/>
    <property type="match status" value="1"/>
</dbReference>
<feature type="domain" description="ABC transporter" evidence="5">
    <location>
        <begin position="65"/>
        <end position="333"/>
    </location>
</feature>
<dbReference type="PROSITE" id="PS50893">
    <property type="entry name" value="ABC_TRANSPORTER_2"/>
    <property type="match status" value="2"/>
</dbReference>
<keyword evidence="1" id="KW-0677">Repeat</keyword>
<evidence type="ECO:0000256" key="1">
    <source>
        <dbReference type="ARBA" id="ARBA00022737"/>
    </source>
</evidence>
<comment type="caution">
    <text evidence="6">The sequence shown here is derived from an EMBL/GenBank/DDBJ whole genome shotgun (WGS) entry which is preliminary data.</text>
</comment>
<dbReference type="GO" id="GO:0016887">
    <property type="term" value="F:ATP hydrolysis activity"/>
    <property type="evidence" value="ECO:0007669"/>
    <property type="project" value="InterPro"/>
</dbReference>
<dbReference type="AlphaFoldDB" id="A0A1Z5JIV4"/>
<dbReference type="EMBL" id="BDSP01000074">
    <property type="protein sequence ID" value="GAX13929.1"/>
    <property type="molecule type" value="Genomic_DNA"/>
</dbReference>
<sequence>MPTASVLQSQLESLNDTDTFATAWQQALCKSALHDGKISWGGRGQGGRGISRRTFQPKDILVDGVRLEYLSNSNQGSGRILLEDAVLKLLAAQVYALIGRNASGKSTLLKRIQAGLIPGFPPHISTLFLPQEIQSLEIEDAAQKTTIELLKHYSQRSIASTEKEITLLEAEMEKLDMSSEEDQAAVEEIADKMARLEDDMKQAEVEFEKNMKEALVFVGLHDATLWALSLSTLSPGLRKRAILAIPLVCRSNLLLLDEPTNGLDIQGLLMLRDLIELVSTRNQTTVLMVSHDHDLMDDVADYIMDFFEKNLLYYPGNYSSYRIYRRQNDLHAIRQVIALEKKRNHMLKTLENVKKQAKPKRSKNNKVAVVRRKIEKAGIEKDEHGHHRTNQSVGSGIKTGSINALDASTRRALSTTQLLDMAKKSIASPPDKAVQFIFKHVTSRWNEPLIVATDLGHAYENPSMPIVPPKRDETNPTTNTIIATKRDGMIFDCVDFCAEEGERYCILGESGSGKSTLLRLLAKLEKPKEGSVKHALNVDVAFLDQEHVDSIISTLTSEEQNCISFLAKRFPKLNEQDIRGSLTSFGLSPQQATTNVKYLSGGERCRLFLSGAFLASPQLLFLDEPTANFDVESVEALCHGLNHWNGTVIMVSHDTNFIRAVKAKCYALIGDEGKLRRVEGGIDEYLRSFA</sequence>
<dbReference type="InterPro" id="IPR027417">
    <property type="entry name" value="P-loop_NTPase"/>
</dbReference>
<dbReference type="InParanoid" id="A0A1Z5JIV4"/>
<evidence type="ECO:0000259" key="5">
    <source>
        <dbReference type="PROSITE" id="PS50893"/>
    </source>
</evidence>
<dbReference type="Gene3D" id="3.40.50.300">
    <property type="entry name" value="P-loop containing nucleotide triphosphate hydrolases"/>
    <property type="match status" value="2"/>
</dbReference>
<evidence type="ECO:0000313" key="7">
    <source>
        <dbReference type="Proteomes" id="UP000198406"/>
    </source>
</evidence>
<accession>A0A1Z5JIV4</accession>
<evidence type="ECO:0000256" key="3">
    <source>
        <dbReference type="ARBA" id="ARBA00022840"/>
    </source>
</evidence>
<reference evidence="6 7" key="1">
    <citation type="journal article" date="2015" name="Plant Cell">
        <title>Oil accumulation by the oleaginous diatom Fistulifera solaris as revealed by the genome and transcriptome.</title>
        <authorList>
            <person name="Tanaka T."/>
            <person name="Maeda Y."/>
            <person name="Veluchamy A."/>
            <person name="Tanaka M."/>
            <person name="Abida H."/>
            <person name="Marechal E."/>
            <person name="Bowler C."/>
            <person name="Muto M."/>
            <person name="Sunaga Y."/>
            <person name="Tanaka M."/>
            <person name="Yoshino T."/>
            <person name="Taniguchi T."/>
            <person name="Fukuda Y."/>
            <person name="Nemoto M."/>
            <person name="Matsumoto M."/>
            <person name="Wong P.S."/>
            <person name="Aburatani S."/>
            <person name="Fujibuchi W."/>
        </authorList>
    </citation>
    <scope>NUCLEOTIDE SEQUENCE [LARGE SCALE GENOMIC DNA]</scope>
    <source>
        <strain evidence="6 7">JPCC DA0580</strain>
    </source>
</reference>
<dbReference type="Proteomes" id="UP000198406">
    <property type="component" value="Unassembled WGS sequence"/>
</dbReference>
<dbReference type="InterPro" id="IPR050611">
    <property type="entry name" value="ABCF"/>
</dbReference>
<dbReference type="InterPro" id="IPR003593">
    <property type="entry name" value="AAA+_ATPase"/>
</dbReference>
<evidence type="ECO:0000256" key="2">
    <source>
        <dbReference type="ARBA" id="ARBA00022741"/>
    </source>
</evidence>
<keyword evidence="2" id="KW-0547">Nucleotide-binding</keyword>
<dbReference type="Pfam" id="PF00005">
    <property type="entry name" value="ABC_tran"/>
    <property type="match status" value="2"/>
</dbReference>
<proteinExistence type="predicted"/>
<feature type="coiled-coil region" evidence="4">
    <location>
        <begin position="158"/>
        <end position="213"/>
    </location>
</feature>